<organism evidence="2 3">
    <name type="scientific">Leptonema illini DSM 21528</name>
    <dbReference type="NCBI Taxonomy" id="929563"/>
    <lineage>
        <taxon>Bacteria</taxon>
        <taxon>Pseudomonadati</taxon>
        <taxon>Spirochaetota</taxon>
        <taxon>Spirochaetia</taxon>
        <taxon>Leptospirales</taxon>
        <taxon>Leptospiraceae</taxon>
        <taxon>Leptonema</taxon>
    </lineage>
</organism>
<dbReference type="HOGENOM" id="CLU_694081_0_0_12"/>
<evidence type="ECO:0000313" key="2">
    <source>
        <dbReference type="EMBL" id="EHQ08224.1"/>
    </source>
</evidence>
<dbReference type="Proteomes" id="UP000005737">
    <property type="component" value="Unassembled WGS sequence"/>
</dbReference>
<proteinExistence type="predicted"/>
<dbReference type="STRING" id="183.GCA_002009735_00774"/>
<evidence type="ECO:0000313" key="3">
    <source>
        <dbReference type="Proteomes" id="UP000005737"/>
    </source>
</evidence>
<keyword evidence="1" id="KW-1133">Transmembrane helix</keyword>
<accession>H2CKB9</accession>
<feature type="transmembrane region" description="Helical" evidence="1">
    <location>
        <begin position="23"/>
        <end position="46"/>
    </location>
</feature>
<sequence>MFPAVYEKTNGALFIRYKQRGRIIGIALVVLGSFLLPLGVLMLLSSNWLDKLSWMVLGFGSITEAGGMLLILGGRFQPAGFQIDRSIFRILEKKGPPLTLPLSFFKECGIRSSGRRRRGPFYVYLRGPAGLDFDISSYGSQEKAIADLQLLCSVSGFTPPAEPSSPEERLRITHAIPELQAELRVDQAGDLKGVIQRLKAEGRIVLSPDMRTLRFKDPAARKHSSLSVLFLLFIASMAITAFAEGIPILAAVFVFPVLILIAGWITFSTIRSLFFDEGLSVISGRFIKRRFSVFRSDIASSTAGGASVSSSNLAASSKGDRNHTPILVFSPHVGVPAVGYFGDDYRALVRNITLNPVQLMDLALKRFFAFPHRLYGFTLSESVALYSVIREVFSHGR</sequence>
<feature type="transmembrane region" description="Helical" evidence="1">
    <location>
        <begin position="224"/>
        <end position="242"/>
    </location>
</feature>
<dbReference type="EMBL" id="JH597773">
    <property type="protein sequence ID" value="EHQ08224.1"/>
    <property type="molecule type" value="Genomic_DNA"/>
</dbReference>
<evidence type="ECO:0000256" key="1">
    <source>
        <dbReference type="SAM" id="Phobius"/>
    </source>
</evidence>
<keyword evidence="3" id="KW-1185">Reference proteome</keyword>
<dbReference type="RefSeq" id="WP_002774692.1">
    <property type="nucleotide sequence ID" value="NZ_JH597773.1"/>
</dbReference>
<feature type="transmembrane region" description="Helical" evidence="1">
    <location>
        <begin position="248"/>
        <end position="267"/>
    </location>
</feature>
<reference evidence="2 3" key="1">
    <citation type="submission" date="2011-10" db="EMBL/GenBank/DDBJ databases">
        <title>The Improved High-Quality Draft genome of Leptonema illini DSM 21528.</title>
        <authorList>
            <consortium name="US DOE Joint Genome Institute (JGI-PGF)"/>
            <person name="Lucas S."/>
            <person name="Copeland A."/>
            <person name="Lapidus A."/>
            <person name="Glavina del Rio T."/>
            <person name="Dalin E."/>
            <person name="Tice H."/>
            <person name="Bruce D."/>
            <person name="Goodwin L."/>
            <person name="Pitluck S."/>
            <person name="Peters L."/>
            <person name="Mikhailova N."/>
            <person name="Held B."/>
            <person name="Kyrpides N."/>
            <person name="Mavromatis K."/>
            <person name="Ivanova N."/>
            <person name="Markowitz V."/>
            <person name="Cheng J.-F."/>
            <person name="Hugenholtz P."/>
            <person name="Woyke T."/>
            <person name="Wu D."/>
            <person name="Gronow S."/>
            <person name="Wellnitz S."/>
            <person name="Brambilla E.-M."/>
            <person name="Klenk H.-P."/>
            <person name="Eisen J.A."/>
        </authorList>
    </citation>
    <scope>NUCLEOTIDE SEQUENCE [LARGE SCALE GENOMIC DNA]</scope>
    <source>
        <strain evidence="2 3">DSM 21528</strain>
    </source>
</reference>
<dbReference type="AlphaFoldDB" id="H2CKB9"/>
<feature type="transmembrane region" description="Helical" evidence="1">
    <location>
        <begin position="52"/>
        <end position="72"/>
    </location>
</feature>
<keyword evidence="1" id="KW-0812">Transmembrane</keyword>
<gene>
    <name evidence="2" type="ORF">Lepil_3567</name>
</gene>
<keyword evidence="1" id="KW-0472">Membrane</keyword>
<name>H2CKB9_9LEPT</name>
<protein>
    <submittedName>
        <fullName evidence="2">Uncharacterized protein</fullName>
    </submittedName>
</protein>